<accession>A0A0G0QDJ7</accession>
<proteinExistence type="predicted"/>
<evidence type="ECO:0000313" key="2">
    <source>
        <dbReference type="Proteomes" id="UP000034855"/>
    </source>
</evidence>
<protein>
    <submittedName>
        <fullName evidence="1">Uncharacterized protein</fullName>
    </submittedName>
</protein>
<name>A0A0G0QDJ7_9BACT</name>
<dbReference type="AlphaFoldDB" id="A0A0G0QDJ7"/>
<evidence type="ECO:0000313" key="1">
    <source>
        <dbReference type="EMBL" id="KKR35386.1"/>
    </source>
</evidence>
<organism evidence="1 2">
    <name type="scientific">Candidatus Magasanikbacteria bacterium GW2011_GWA2_40_10</name>
    <dbReference type="NCBI Taxonomy" id="1619037"/>
    <lineage>
        <taxon>Bacteria</taxon>
        <taxon>Candidatus Magasanikiibacteriota</taxon>
    </lineage>
</organism>
<comment type="caution">
    <text evidence="1">The sequence shown here is derived from an EMBL/GenBank/DDBJ whole genome shotgun (WGS) entry which is preliminary data.</text>
</comment>
<dbReference type="Pfam" id="PF08843">
    <property type="entry name" value="AbiEii"/>
    <property type="match status" value="1"/>
</dbReference>
<dbReference type="PATRIC" id="fig|1619037.3.peg.64"/>
<gene>
    <name evidence="1" type="ORF">UT67_C0002G0010</name>
</gene>
<dbReference type="Proteomes" id="UP000034855">
    <property type="component" value="Unassembled WGS sequence"/>
</dbReference>
<sequence length="204" mass="23921">MLHTEILLKDQRDLLPFLKKFSKEYGLVGGTAVALHLGHRRSIDFDLFTGKLFDGKSLERRVRRATKIDEVLKNRDSEFTFFTHNVKVTFFNYPFPIAYTESLSSYIKIPNIITLAAMKAFALGQRSKWKDYVDLYFIMKDYFTCEEISKKARELFAGEFNAKLFRAQLSYFDDIDYREQVEFLPGFEVNEKIIKKALVDFSIT</sequence>
<reference evidence="1 2" key="1">
    <citation type="journal article" date="2015" name="Nature">
        <title>rRNA introns, odd ribosomes, and small enigmatic genomes across a large radiation of phyla.</title>
        <authorList>
            <person name="Brown C.T."/>
            <person name="Hug L.A."/>
            <person name="Thomas B.C."/>
            <person name="Sharon I."/>
            <person name="Castelle C.J."/>
            <person name="Singh A."/>
            <person name="Wilkins M.J."/>
            <person name="Williams K.H."/>
            <person name="Banfield J.F."/>
        </authorList>
    </citation>
    <scope>NUCLEOTIDE SEQUENCE [LARGE SCALE GENOMIC DNA]</scope>
</reference>
<dbReference type="EMBL" id="LBXR01000002">
    <property type="protein sequence ID" value="KKR35386.1"/>
    <property type="molecule type" value="Genomic_DNA"/>
</dbReference>
<dbReference type="InterPro" id="IPR014942">
    <property type="entry name" value="AbiEii"/>
</dbReference>